<dbReference type="AlphaFoldDB" id="A0A6C0AJC1"/>
<accession>A0A6C0AJC1</accession>
<reference evidence="2" key="1">
    <citation type="journal article" date="2020" name="Nature">
        <title>Giant virus diversity and host interactions through global metagenomics.</title>
        <authorList>
            <person name="Schulz F."/>
            <person name="Roux S."/>
            <person name="Paez-Espino D."/>
            <person name="Jungbluth S."/>
            <person name="Walsh D.A."/>
            <person name="Denef V.J."/>
            <person name="McMahon K.D."/>
            <person name="Konstantinidis K.T."/>
            <person name="Eloe-Fadrosh E.A."/>
            <person name="Kyrpides N.C."/>
            <person name="Woyke T."/>
        </authorList>
    </citation>
    <scope>NUCLEOTIDE SEQUENCE</scope>
    <source>
        <strain evidence="2">GVMAG-S-1035237-23</strain>
    </source>
</reference>
<proteinExistence type="predicted"/>
<feature type="region of interest" description="Disordered" evidence="1">
    <location>
        <begin position="30"/>
        <end position="68"/>
    </location>
</feature>
<evidence type="ECO:0000313" key="2">
    <source>
        <dbReference type="EMBL" id="QHS79563.1"/>
    </source>
</evidence>
<dbReference type="EMBL" id="MN740648">
    <property type="protein sequence ID" value="QHS79563.1"/>
    <property type="molecule type" value="Genomic_DNA"/>
</dbReference>
<name>A0A6C0AJC1_9ZZZZ</name>
<evidence type="ECO:0000256" key="1">
    <source>
        <dbReference type="SAM" id="MobiDB-lite"/>
    </source>
</evidence>
<protein>
    <submittedName>
        <fullName evidence="2">Uncharacterized protein</fullName>
    </submittedName>
</protein>
<sequence length="150" mass="16253">MSDTPTMNSKAALKLISEIEARTEKLKAMFEPVPANAGAGKSDSEKTGPVRKTRTKKTSSADEAPKTAPRISRIAGKDAEALYTGFDKDDKKGRTAHREAFNKYVESLSNDVFMAKDSQRALIDEFNKTITVTTAEPVTDGHESAASEAE</sequence>
<organism evidence="2">
    <name type="scientific">viral metagenome</name>
    <dbReference type="NCBI Taxonomy" id="1070528"/>
    <lineage>
        <taxon>unclassified sequences</taxon>
        <taxon>metagenomes</taxon>
        <taxon>organismal metagenomes</taxon>
    </lineage>
</organism>